<dbReference type="RefSeq" id="WP_183586610.1">
    <property type="nucleotide sequence ID" value="NZ_JACHCA010000003.1"/>
</dbReference>
<dbReference type="EMBL" id="JACHCA010000003">
    <property type="protein sequence ID" value="MBB6127382.1"/>
    <property type="molecule type" value="Genomic_DNA"/>
</dbReference>
<protein>
    <submittedName>
        <fullName evidence="1">Putative GH25 family protein</fullName>
    </submittedName>
</protein>
<name>A0A841JAJ5_9SPHI</name>
<gene>
    <name evidence="1" type="ORF">HDF22_001488</name>
</gene>
<evidence type="ECO:0000313" key="2">
    <source>
        <dbReference type="Proteomes" id="UP000548326"/>
    </source>
</evidence>
<evidence type="ECO:0000313" key="1">
    <source>
        <dbReference type="EMBL" id="MBB6127382.1"/>
    </source>
</evidence>
<accession>A0A841JAJ5</accession>
<reference evidence="1 2" key="1">
    <citation type="submission" date="2020-08" db="EMBL/GenBank/DDBJ databases">
        <title>Genomic Encyclopedia of Type Strains, Phase IV (KMG-V): Genome sequencing to study the core and pangenomes of soil and plant-associated prokaryotes.</title>
        <authorList>
            <person name="Whitman W."/>
        </authorList>
    </citation>
    <scope>NUCLEOTIDE SEQUENCE [LARGE SCALE GENOMIC DNA]</scope>
    <source>
        <strain evidence="1 2">MP601</strain>
    </source>
</reference>
<proteinExistence type="predicted"/>
<dbReference type="AlphaFoldDB" id="A0A841JAJ5"/>
<dbReference type="InterPro" id="IPR019613">
    <property type="entry name" value="DUF4198"/>
</dbReference>
<organism evidence="1 2">
    <name type="scientific">Mucilaginibacter lappiensis</name>
    <dbReference type="NCBI Taxonomy" id="354630"/>
    <lineage>
        <taxon>Bacteria</taxon>
        <taxon>Pseudomonadati</taxon>
        <taxon>Bacteroidota</taxon>
        <taxon>Sphingobacteriia</taxon>
        <taxon>Sphingobacteriales</taxon>
        <taxon>Sphingobacteriaceae</taxon>
        <taxon>Mucilaginibacter</taxon>
    </lineage>
</organism>
<comment type="caution">
    <text evidence="1">The sequence shown here is derived from an EMBL/GenBank/DDBJ whole genome shotgun (WGS) entry which is preliminary data.</text>
</comment>
<dbReference type="Pfam" id="PF10670">
    <property type="entry name" value="DUF4198"/>
    <property type="match status" value="1"/>
</dbReference>
<sequence length="241" mass="27301">MKYLTLITLFILLVAGKVKADSLWIEADAKGRIGKAQTIKVIFGSYNQYRLQKVTGEFQEVKDFTCWIVSPSGKHISLQFTPKETDYQASFIPAEKGTYVVLLENKQRKVEDWSNSATKIGVAKQHYYARTVIQVGQEQVMAKETLTDLTIVEEPKSKTDSVVNLLVLLHGKPVPNATLFMRHPEMPEQKLITDQNGKVSFHAPKPGRYFALVTLKFDTPGTYRGVHYDVFREKATLTTML</sequence>
<dbReference type="Proteomes" id="UP000548326">
    <property type="component" value="Unassembled WGS sequence"/>
</dbReference>